<organism evidence="3 4">
    <name type="scientific">Amycolatopsis saalfeldensis</name>
    <dbReference type="NCBI Taxonomy" id="394193"/>
    <lineage>
        <taxon>Bacteria</taxon>
        <taxon>Bacillati</taxon>
        <taxon>Actinomycetota</taxon>
        <taxon>Actinomycetes</taxon>
        <taxon>Pseudonocardiales</taxon>
        <taxon>Pseudonocardiaceae</taxon>
        <taxon>Amycolatopsis</taxon>
    </lineage>
</organism>
<reference evidence="3 4" key="1">
    <citation type="submission" date="2016-10" db="EMBL/GenBank/DDBJ databases">
        <authorList>
            <person name="de Groot N.N."/>
        </authorList>
    </citation>
    <scope>NUCLEOTIDE SEQUENCE [LARGE SCALE GENOMIC DNA]</scope>
    <source>
        <strain evidence="3 4">DSM 44993</strain>
    </source>
</reference>
<feature type="domain" description="BD-FAE-like" evidence="2">
    <location>
        <begin position="16"/>
        <end position="215"/>
    </location>
</feature>
<evidence type="ECO:0000313" key="4">
    <source>
        <dbReference type="Proteomes" id="UP000198582"/>
    </source>
</evidence>
<dbReference type="InterPro" id="IPR050300">
    <property type="entry name" value="GDXG_lipolytic_enzyme"/>
</dbReference>
<dbReference type="PANTHER" id="PTHR48081">
    <property type="entry name" value="AB HYDROLASE SUPERFAMILY PROTEIN C4A8.06C"/>
    <property type="match status" value="1"/>
</dbReference>
<accession>A0A1H8TDY4</accession>
<dbReference type="InterPro" id="IPR029058">
    <property type="entry name" value="AB_hydrolase_fold"/>
</dbReference>
<evidence type="ECO:0000313" key="3">
    <source>
        <dbReference type="EMBL" id="SEO89122.1"/>
    </source>
</evidence>
<dbReference type="STRING" id="394193.SAMN04489732_102566"/>
<proteinExistence type="predicted"/>
<dbReference type="InterPro" id="IPR049492">
    <property type="entry name" value="BD-FAE-like_dom"/>
</dbReference>
<keyword evidence="4" id="KW-1185">Reference proteome</keyword>
<evidence type="ECO:0000259" key="2">
    <source>
        <dbReference type="Pfam" id="PF20434"/>
    </source>
</evidence>
<dbReference type="Pfam" id="PF20434">
    <property type="entry name" value="BD-FAE"/>
    <property type="match status" value="1"/>
</dbReference>
<evidence type="ECO:0000256" key="1">
    <source>
        <dbReference type="ARBA" id="ARBA00022801"/>
    </source>
</evidence>
<dbReference type="EMBL" id="FOEF01000002">
    <property type="protein sequence ID" value="SEO89122.1"/>
    <property type="molecule type" value="Genomic_DNA"/>
</dbReference>
<dbReference type="OrthoDB" id="255603at2"/>
<dbReference type="Gene3D" id="3.40.50.1820">
    <property type="entry name" value="alpha/beta hydrolase"/>
    <property type="match status" value="1"/>
</dbReference>
<dbReference type="SUPFAM" id="SSF53474">
    <property type="entry name" value="alpha/beta-Hydrolases"/>
    <property type="match status" value="1"/>
</dbReference>
<dbReference type="RefSeq" id="WP_091614278.1">
    <property type="nucleotide sequence ID" value="NZ_FOEF01000002.1"/>
</dbReference>
<dbReference type="GO" id="GO:0016787">
    <property type="term" value="F:hydrolase activity"/>
    <property type="evidence" value="ECO:0007669"/>
    <property type="project" value="UniProtKB-KW"/>
</dbReference>
<dbReference type="AlphaFoldDB" id="A0A1H8TDY4"/>
<sequence>MDFAVRYGPEADQVADVVLPPAAGSPAPLVLVLHGGSWRVENDRGYLEPEARALASNGYVVANVEYRRVGAGGGWPTTFTDVALAVDTLPALIEQQRPGLVDASRVVLFGHSAGGQLALWAAVRDRLPDGAPGRRPGPVPIAGVVAAAPVAALTEALRYAGGFAAVTGVLGGGPEDVPERYAAVDPLTLGPPGVPVVVVHGDRDTAVPPVLSRMYAEASGAELVTVPGAGHFDITAPGGLAWTSIVDAVGRLAQERRVRLV</sequence>
<dbReference type="Proteomes" id="UP000198582">
    <property type="component" value="Unassembled WGS sequence"/>
</dbReference>
<protein>
    <submittedName>
        <fullName evidence="3">Alpha/beta hydrolase family protein</fullName>
    </submittedName>
</protein>
<keyword evidence="1 3" id="KW-0378">Hydrolase</keyword>
<gene>
    <name evidence="3" type="ORF">SAMN04489732_102566</name>
</gene>
<name>A0A1H8TDY4_9PSEU</name>